<protein>
    <submittedName>
        <fullName evidence="1">Uncharacterized protein</fullName>
    </submittedName>
</protein>
<dbReference type="InParanoid" id="A0A151Z8S1"/>
<organism evidence="1 2">
    <name type="scientific">Tieghemostelium lacteum</name>
    <name type="common">Slime mold</name>
    <name type="synonym">Dictyostelium lacteum</name>
    <dbReference type="NCBI Taxonomy" id="361077"/>
    <lineage>
        <taxon>Eukaryota</taxon>
        <taxon>Amoebozoa</taxon>
        <taxon>Evosea</taxon>
        <taxon>Eumycetozoa</taxon>
        <taxon>Dictyostelia</taxon>
        <taxon>Dictyosteliales</taxon>
        <taxon>Raperosteliaceae</taxon>
        <taxon>Tieghemostelium</taxon>
    </lineage>
</organism>
<accession>A0A151Z8S1</accession>
<gene>
    <name evidence="1" type="ORF">DLAC_08970</name>
</gene>
<evidence type="ECO:0000313" key="2">
    <source>
        <dbReference type="Proteomes" id="UP000076078"/>
    </source>
</evidence>
<keyword evidence="2" id="KW-1185">Reference proteome</keyword>
<proteinExistence type="predicted"/>
<reference evidence="1 2" key="1">
    <citation type="submission" date="2015-12" db="EMBL/GenBank/DDBJ databases">
        <title>Dictyostelia acquired genes for synthesis and detection of signals that induce cell-type specialization by lateral gene transfer from prokaryotes.</title>
        <authorList>
            <person name="Gloeckner G."/>
            <person name="Schaap P."/>
        </authorList>
    </citation>
    <scope>NUCLEOTIDE SEQUENCE [LARGE SCALE GENOMIC DNA]</scope>
    <source>
        <strain evidence="1 2">TK</strain>
    </source>
</reference>
<sequence length="1442" mass="169149">MIAGAPRVTGVLECNLEIIRFLIDGKLIDSTFMSALFNYNNIPLIEYIFQSPDIPFNKEVITKVIELQWKEVAHPVTALSRDQVTLKLVLKYYHDNFDVFCAITGSSAAAFFVYERTIQLLFLRGNLDTLKFVFGLLRSGHGLGKNLYPNLMYRIKEGAEFTKVHEIEDTQVQPSHIFQCYKWMLSEGLLKKCLLPTAFFFRYKLWEELEFVRSKEPWFLTDIPDSRAMVDINLSISTINSQREKLIKYKLFGCETNLISQYHSLATTQNRIDILKHLYDSTTQNFDHLQFSSPMTTITLEYVLNRAGDRVPSISFQYIYDYREIINYNQLYKDLASKSGDPYFGKLKPYKLEGNDYCISFKEAMKKNDKLSIQLLYQAEYINIGSQKMRHLKSRTLRNMDWYLQHIFELNNLELAEYLCTLESSGKLLEGMQFKNMGLFEFITVDMFKLVGGPFNSDFTSIFKKFLLVGNQAMSEYLYQLHKEDPKRYPINKERVWSSIRYQLSPIALYTAIDLGIFTKHDWNLAKLAIQFDIKLTDYIIREYLLETESPTETSTLTFFQIIVGSMSYNNNKLLKKLIELKHQVQIQYFGQLIWTRNDVLKYIVLPTFQNSQFQLWIQQISKSKQLGANQIKNEGIFSVIRVTVHPISLTIALRTPSMDNLYNHVFKNIYISNLIWKYVKEQSRLNGRSFNFYGASATDIMQWKNMKLLLERLKYHQEVKLGCNKLTLDINRFNITWFFKMKPSFSEFIMFYQEYQNEFDIYLKHLCTKESAKDKYVNGYNRVNVLGSYELLDCDTEILKFLIDRKLMESSFATSLFQYQNNAFIEYIFSTPQTAFTKEVKGGAMMWLNEPHPVTALKGYPEILKTVLKYYHEMHLTKVGSESWSSGVFTYERSLILAIKQGNLEIVQYIFSLIRSNSRELQVYLQHYSIHTILLQPSHVRLSDFYDKETQPKLVFNCYRWLFSQGLLKKCPLPIEFYFRYQLWEELDFIRSQQPNYLKDILNSRSLEYLHIVEMVDKNLSILTISAQVSKLIEFQWTDRVLILLSEYHNEAASTNRIDILDYLYSIGPSAFRHLYFMYTGTINTLEYILSNAGNRITTVSYSNWLNYSEIIKYTQLCAETTNPNHPYFEKLQPFSIVDCSTLILSLLKANDQDSLRLLYLTSPAQLSNGKVYKQKQSNWFLMEICNLNNLELVKFLASLEPSGKIEIKLNTKLGDIFNLITVDMFKLISAPIIPKLFRFHLKRALVEGNRELSEYLIQLHRDNPKRYPLDNLKLINSVFKQKYHLKISPSTMYIAIDQGLFKSIDILYLIKYSIRFNIDLSYLVIKEYILVSENPTEISTNIFFIIIKKSFQHLHFTLLHKLIELNHKVDIDYLSNQFQIDVTGALQKFQSMVLPDSNISEIHKNLLQTLKVQPQPKGKEISLKTPPKITLNHLNKIIKN</sequence>
<name>A0A151Z8S1_TIELA</name>
<comment type="caution">
    <text evidence="1">The sequence shown here is derived from an EMBL/GenBank/DDBJ whole genome shotgun (WGS) entry which is preliminary data.</text>
</comment>
<evidence type="ECO:0000313" key="1">
    <source>
        <dbReference type="EMBL" id="KYQ90355.1"/>
    </source>
</evidence>
<dbReference type="EMBL" id="LODT01000037">
    <property type="protein sequence ID" value="KYQ90355.1"/>
    <property type="molecule type" value="Genomic_DNA"/>
</dbReference>
<dbReference type="Proteomes" id="UP000076078">
    <property type="component" value="Unassembled WGS sequence"/>
</dbReference>